<dbReference type="Proteomes" id="UP000053766">
    <property type="component" value="Unassembled WGS sequence"/>
</dbReference>
<dbReference type="AlphaFoldDB" id="A0A0D8XJ65"/>
<reference evidence="1 2" key="1">
    <citation type="submission" date="2013-11" db="EMBL/GenBank/DDBJ databases">
        <title>Draft genome of the bovine lungworm Dictyocaulus viviparus.</title>
        <authorList>
            <person name="Mitreva M."/>
        </authorList>
    </citation>
    <scope>NUCLEOTIDE SEQUENCE [LARGE SCALE GENOMIC DNA]</scope>
    <source>
        <strain evidence="1 2">HannoverDv2000</strain>
    </source>
</reference>
<sequence>MAAFHYWGTCLVKIVDCNGESEFSNISFNFLSFNMGQHVNKHLVLNYENMRCSIKLLVTKERLSVRGELYSNHYKKLYMVWLEDRNAEYLEHAEKNITVTVMCKMNALDSTDMGSILRLKIYNLKPISKLEIGMLRCHEIPLENGL</sequence>
<dbReference type="EMBL" id="KN716521">
    <property type="protein sequence ID" value="KJH43849.1"/>
    <property type="molecule type" value="Genomic_DNA"/>
</dbReference>
<protein>
    <submittedName>
        <fullName evidence="1">Uncharacterized protein</fullName>
    </submittedName>
</protein>
<organism evidence="1 2">
    <name type="scientific">Dictyocaulus viviparus</name>
    <name type="common">Bovine lungworm</name>
    <dbReference type="NCBI Taxonomy" id="29172"/>
    <lineage>
        <taxon>Eukaryota</taxon>
        <taxon>Metazoa</taxon>
        <taxon>Ecdysozoa</taxon>
        <taxon>Nematoda</taxon>
        <taxon>Chromadorea</taxon>
        <taxon>Rhabditida</taxon>
        <taxon>Rhabditina</taxon>
        <taxon>Rhabditomorpha</taxon>
        <taxon>Strongyloidea</taxon>
        <taxon>Metastrongylidae</taxon>
        <taxon>Dictyocaulus</taxon>
    </lineage>
</organism>
<keyword evidence="2" id="KW-1185">Reference proteome</keyword>
<proteinExistence type="predicted"/>
<reference evidence="2" key="2">
    <citation type="journal article" date="2016" name="Sci. Rep.">
        <title>Dictyocaulus viviparus genome, variome and transcriptome elucidate lungworm biology and support future intervention.</title>
        <authorList>
            <person name="McNulty S.N."/>
            <person name="Strube C."/>
            <person name="Rosa B.A."/>
            <person name="Martin J.C."/>
            <person name="Tyagi R."/>
            <person name="Choi Y.J."/>
            <person name="Wang Q."/>
            <person name="Hallsworth Pepin K."/>
            <person name="Zhang X."/>
            <person name="Ozersky P."/>
            <person name="Wilson R.K."/>
            <person name="Sternberg P.W."/>
            <person name="Gasser R.B."/>
            <person name="Mitreva M."/>
        </authorList>
    </citation>
    <scope>NUCLEOTIDE SEQUENCE [LARGE SCALE GENOMIC DNA]</scope>
    <source>
        <strain evidence="2">HannoverDv2000</strain>
    </source>
</reference>
<evidence type="ECO:0000313" key="1">
    <source>
        <dbReference type="EMBL" id="KJH43849.1"/>
    </source>
</evidence>
<name>A0A0D8XJ65_DICVI</name>
<evidence type="ECO:0000313" key="2">
    <source>
        <dbReference type="Proteomes" id="UP000053766"/>
    </source>
</evidence>
<gene>
    <name evidence="1" type="ORF">DICVIV_10135</name>
</gene>
<accession>A0A0D8XJ65</accession>